<dbReference type="InterPro" id="IPR013078">
    <property type="entry name" value="His_Pase_superF_clade-1"/>
</dbReference>
<evidence type="ECO:0000313" key="3">
    <source>
        <dbReference type="Proteomes" id="UP000179266"/>
    </source>
</evidence>
<gene>
    <name evidence="2" type="ORF">A2161_07810</name>
</gene>
<dbReference type="EMBL" id="MGDD01000263">
    <property type="protein sequence ID" value="OGL43593.1"/>
    <property type="molecule type" value="Genomic_DNA"/>
</dbReference>
<dbReference type="PANTHER" id="PTHR47623">
    <property type="entry name" value="OS09G0287300 PROTEIN"/>
    <property type="match status" value="1"/>
</dbReference>
<reference evidence="2 3" key="1">
    <citation type="journal article" date="2016" name="Nat. Commun.">
        <title>Thousands of microbial genomes shed light on interconnected biogeochemical processes in an aquifer system.</title>
        <authorList>
            <person name="Anantharaman K."/>
            <person name="Brown C.T."/>
            <person name="Hug L.A."/>
            <person name="Sharon I."/>
            <person name="Castelle C.J."/>
            <person name="Probst A.J."/>
            <person name="Thomas B.C."/>
            <person name="Singh A."/>
            <person name="Wilkins M.J."/>
            <person name="Karaoz U."/>
            <person name="Brodie E.L."/>
            <person name="Williams K.H."/>
            <person name="Hubbard S.S."/>
            <person name="Banfield J.F."/>
        </authorList>
    </citation>
    <scope>NUCLEOTIDE SEQUENCE [LARGE SCALE GENOMIC DNA]</scope>
</reference>
<dbReference type="AlphaFoldDB" id="A0A1F7RPZ1"/>
<comment type="caution">
    <text evidence="2">The sequence shown here is derived from an EMBL/GenBank/DDBJ whole genome shotgun (WGS) entry which is preliminary data.</text>
</comment>
<evidence type="ECO:0008006" key="4">
    <source>
        <dbReference type="Google" id="ProtNLM"/>
    </source>
</evidence>
<evidence type="ECO:0000256" key="1">
    <source>
        <dbReference type="PIRSR" id="PIRSR613078-2"/>
    </source>
</evidence>
<evidence type="ECO:0000313" key="2">
    <source>
        <dbReference type="EMBL" id="OGL43593.1"/>
    </source>
</evidence>
<feature type="binding site" evidence="1">
    <location>
        <position position="58"/>
    </location>
    <ligand>
        <name>substrate</name>
    </ligand>
</feature>
<dbReference type="SUPFAM" id="SSF53254">
    <property type="entry name" value="Phosphoglycerate mutase-like"/>
    <property type="match status" value="1"/>
</dbReference>
<dbReference type="InterPro" id="IPR029033">
    <property type="entry name" value="His_PPase_superfam"/>
</dbReference>
<dbReference type="CDD" id="cd07067">
    <property type="entry name" value="HP_PGM_like"/>
    <property type="match status" value="1"/>
</dbReference>
<name>A0A1F7RPZ1_9BACT</name>
<sequence>MKTIFFVRHAKSSWDDTELSDSDRPLKDRGVNDSYEMADRLVKKKINPDLIFSSFAVRAIHTATIFAGALKYPYDQICINESLYGASIKDISEMIMKLDNKFQNVMIFGHNPYTTEIVNELISESIENVPTCGVVCIKFKIDKWKNLGDSKGKLIFFDYPKNK</sequence>
<dbReference type="Gene3D" id="3.40.50.1240">
    <property type="entry name" value="Phosphoglycerate mutase-like"/>
    <property type="match status" value="1"/>
</dbReference>
<protein>
    <recommendedName>
        <fullName evidence="4">Phosphohistidine phosphatase</fullName>
    </recommendedName>
</protein>
<organism evidence="2 3">
    <name type="scientific">Candidatus Schekmanbacteria bacterium RBG_13_48_7</name>
    <dbReference type="NCBI Taxonomy" id="1817878"/>
    <lineage>
        <taxon>Bacteria</taxon>
        <taxon>Candidatus Schekmaniibacteriota</taxon>
    </lineage>
</organism>
<dbReference type="Proteomes" id="UP000179266">
    <property type="component" value="Unassembled WGS sequence"/>
</dbReference>
<dbReference type="Pfam" id="PF00300">
    <property type="entry name" value="His_Phos_1"/>
    <property type="match status" value="1"/>
</dbReference>
<proteinExistence type="predicted"/>
<dbReference type="PANTHER" id="PTHR47623:SF1">
    <property type="entry name" value="OS09G0287300 PROTEIN"/>
    <property type="match status" value="1"/>
</dbReference>
<accession>A0A1F7RPZ1</accession>